<dbReference type="PRINTS" id="PR00413">
    <property type="entry name" value="HADHALOGNASE"/>
</dbReference>
<evidence type="ECO:0000256" key="4">
    <source>
        <dbReference type="ARBA" id="ARBA00022842"/>
    </source>
</evidence>
<dbReference type="SFLD" id="SFLDG01129">
    <property type="entry name" value="C1.5:_HAD__Beta-PGM__Phosphata"/>
    <property type="match status" value="1"/>
</dbReference>
<dbReference type="PANTHER" id="PTHR46193">
    <property type="entry name" value="6-PHOSPHOGLUCONATE PHOSPHATASE"/>
    <property type="match status" value="1"/>
</dbReference>
<keyword evidence="4" id="KW-0460">Magnesium</keyword>
<dbReference type="SUPFAM" id="SSF56784">
    <property type="entry name" value="HAD-like"/>
    <property type="match status" value="1"/>
</dbReference>
<reference evidence="6 7" key="1">
    <citation type="submission" date="2018-08" db="EMBL/GenBank/DDBJ databases">
        <title>A genome reference for cultivated species of the human gut microbiota.</title>
        <authorList>
            <person name="Zou Y."/>
            <person name="Xue W."/>
            <person name="Luo G."/>
        </authorList>
    </citation>
    <scope>NUCLEOTIDE SEQUENCE [LARGE SCALE GENOMIC DNA]</scope>
    <source>
        <strain evidence="6 7">AF39-4</strain>
    </source>
</reference>
<dbReference type="Gene3D" id="3.40.50.1000">
    <property type="entry name" value="HAD superfamily/HAD-like"/>
    <property type="match status" value="1"/>
</dbReference>
<dbReference type="NCBIfam" id="TIGR01509">
    <property type="entry name" value="HAD-SF-IA-v3"/>
    <property type="match status" value="1"/>
</dbReference>
<comment type="cofactor">
    <cofactor evidence="1">
        <name>Mg(2+)</name>
        <dbReference type="ChEBI" id="CHEBI:18420"/>
    </cofactor>
</comment>
<dbReference type="GO" id="GO:0046872">
    <property type="term" value="F:metal ion binding"/>
    <property type="evidence" value="ECO:0007669"/>
    <property type="project" value="UniProtKB-KW"/>
</dbReference>
<dbReference type="Proteomes" id="UP000284267">
    <property type="component" value="Unassembled WGS sequence"/>
</dbReference>
<sequence>MKAIIFDMDGVLVNTEPLHYKCWKEVVKEDGIDLEFNVYNACIGATRDGLLDILKEHYGKVYADPDEVMERMKQKKLEVIADEGLPMLDGVREAVEYLHGKGYHLAVASSLPIESIEMNLKTIGIRQYFDSITSGLEVKYSKPAPDIFLCAMEKLHLTASECLVIEDSTNGGKAARAAGMKCVWYHNPDSGDQNIPQAEFEIEEWNTANVEKIIQIME</sequence>
<dbReference type="InterPro" id="IPR006439">
    <property type="entry name" value="HAD-SF_hydro_IA"/>
</dbReference>
<gene>
    <name evidence="6" type="ORF">DW040_04630</name>
</gene>
<dbReference type="SFLD" id="SFLDG01135">
    <property type="entry name" value="C1.5.6:_HAD__Beta-PGM__Phospha"/>
    <property type="match status" value="1"/>
</dbReference>
<dbReference type="PANTHER" id="PTHR46193:SF18">
    <property type="entry name" value="HEXITOL PHOSPHATASE B"/>
    <property type="match status" value="1"/>
</dbReference>
<comment type="caution">
    <text evidence="6">The sequence shown here is derived from an EMBL/GenBank/DDBJ whole genome shotgun (WGS) entry which is preliminary data.</text>
</comment>
<protein>
    <submittedName>
        <fullName evidence="6">HAD family phosphatase</fullName>
    </submittedName>
</protein>
<accession>A0A415HRG9</accession>
<evidence type="ECO:0000256" key="5">
    <source>
        <dbReference type="ARBA" id="ARBA00023277"/>
    </source>
</evidence>
<dbReference type="GO" id="GO:0003824">
    <property type="term" value="F:catalytic activity"/>
    <property type="evidence" value="ECO:0007669"/>
    <property type="project" value="UniProtKB-ARBA"/>
</dbReference>
<dbReference type="SFLD" id="SFLDS00003">
    <property type="entry name" value="Haloacid_Dehalogenase"/>
    <property type="match status" value="1"/>
</dbReference>
<dbReference type="InterPro" id="IPR023198">
    <property type="entry name" value="PGP-like_dom2"/>
</dbReference>
<dbReference type="EMBL" id="QROE01000002">
    <property type="protein sequence ID" value="RHK96488.1"/>
    <property type="molecule type" value="Genomic_DNA"/>
</dbReference>
<dbReference type="Gene3D" id="1.10.150.240">
    <property type="entry name" value="Putative phosphatase, domain 2"/>
    <property type="match status" value="1"/>
</dbReference>
<evidence type="ECO:0000313" key="7">
    <source>
        <dbReference type="Proteomes" id="UP000284267"/>
    </source>
</evidence>
<organism evidence="6 7">
    <name type="scientific">Blautia obeum</name>
    <dbReference type="NCBI Taxonomy" id="40520"/>
    <lineage>
        <taxon>Bacteria</taxon>
        <taxon>Bacillati</taxon>
        <taxon>Bacillota</taxon>
        <taxon>Clostridia</taxon>
        <taxon>Lachnospirales</taxon>
        <taxon>Lachnospiraceae</taxon>
        <taxon>Blautia</taxon>
    </lineage>
</organism>
<evidence type="ECO:0000256" key="1">
    <source>
        <dbReference type="ARBA" id="ARBA00001946"/>
    </source>
</evidence>
<dbReference type="Pfam" id="PF13419">
    <property type="entry name" value="HAD_2"/>
    <property type="match status" value="1"/>
</dbReference>
<name>A0A415HRG9_9FIRM</name>
<dbReference type="InterPro" id="IPR041492">
    <property type="entry name" value="HAD_2"/>
</dbReference>
<proteinExistence type="inferred from homology"/>
<dbReference type="InterPro" id="IPR051600">
    <property type="entry name" value="Beta-PGM-like"/>
</dbReference>
<dbReference type="AlphaFoldDB" id="A0A415HRG9"/>
<dbReference type="RefSeq" id="WP_117753534.1">
    <property type="nucleotide sequence ID" value="NZ_CABJDZ010000002.1"/>
</dbReference>
<keyword evidence="5" id="KW-0119">Carbohydrate metabolism</keyword>
<dbReference type="InterPro" id="IPR023214">
    <property type="entry name" value="HAD_sf"/>
</dbReference>
<dbReference type="InterPro" id="IPR036412">
    <property type="entry name" value="HAD-like_sf"/>
</dbReference>
<evidence type="ECO:0000256" key="3">
    <source>
        <dbReference type="ARBA" id="ARBA00022723"/>
    </source>
</evidence>
<evidence type="ECO:0000256" key="2">
    <source>
        <dbReference type="ARBA" id="ARBA00006171"/>
    </source>
</evidence>
<evidence type="ECO:0000313" key="6">
    <source>
        <dbReference type="EMBL" id="RHK96488.1"/>
    </source>
</evidence>
<comment type="similarity">
    <text evidence="2">Belongs to the HAD-like hydrolase superfamily. CbbY/CbbZ/Gph/YieH family.</text>
</comment>
<keyword evidence="3" id="KW-0479">Metal-binding</keyword>